<organism evidence="2 3">
    <name type="scientific">Methylacidiphilum kamchatkense Kam1</name>
    <dbReference type="NCBI Taxonomy" id="1202785"/>
    <lineage>
        <taxon>Bacteria</taxon>
        <taxon>Pseudomonadati</taxon>
        <taxon>Verrucomicrobiota</taxon>
        <taxon>Methylacidiphilae</taxon>
        <taxon>Methylacidiphilales</taxon>
        <taxon>Methylacidiphilaceae</taxon>
        <taxon>Methylacidiphilum (ex Ratnadevi et al. 2023)</taxon>
    </lineage>
</organism>
<dbReference type="RefSeq" id="WP_039720589.1">
    <property type="nucleotide sequence ID" value="NZ_JQNX01000001.1"/>
</dbReference>
<evidence type="ECO:0000313" key="3">
    <source>
        <dbReference type="Proteomes" id="UP000031594"/>
    </source>
</evidence>
<reference evidence="2 3" key="1">
    <citation type="submission" date="2014-08" db="EMBL/GenBank/DDBJ databases">
        <title>Methylacidiphilum kamchatkense strain Kam1 draft genome sequence.</title>
        <authorList>
            <person name="Birkeland N.-K."/>
            <person name="Erikstad H.A."/>
        </authorList>
    </citation>
    <scope>NUCLEOTIDE SEQUENCE [LARGE SCALE GENOMIC DNA]</scope>
    <source>
        <strain evidence="2 3">Kam1</strain>
    </source>
</reference>
<feature type="transmembrane region" description="Helical" evidence="1">
    <location>
        <begin position="219"/>
        <end position="245"/>
    </location>
</feature>
<sequence length="252" mass="29536">MIKDGLNLLKEAFFLFLYQRPLYFWLTLLFSFFLAGFCWWLASHYTQLWNRTFKVKLVHHLFCGIASLMTFIFVSTFFCLGFTKTAGRDQINRWGYELVQNGEWENRTFEQARRAVWDLGIEPAYEWTSPHFIPTTTYQSRLTVATIYVTNATKNFLSIHPFLGKILDLNITKAETLAKKDMDAYFAIGRTTYDDRRAIGLISSYLIWSLDQQTPRLSFLFRVLLVVLFLFTQSIPFTLIGIAAYKDIKIQT</sequence>
<name>A0ABR4ZZ50_9BACT</name>
<keyword evidence="3" id="KW-1185">Reference proteome</keyword>
<comment type="caution">
    <text evidence="2">The sequence shown here is derived from an EMBL/GenBank/DDBJ whole genome shotgun (WGS) entry which is preliminary data.</text>
</comment>
<proteinExistence type="predicted"/>
<dbReference type="Proteomes" id="UP000031594">
    <property type="component" value="Unassembled WGS sequence"/>
</dbReference>
<evidence type="ECO:0008006" key="4">
    <source>
        <dbReference type="Google" id="ProtNLM"/>
    </source>
</evidence>
<evidence type="ECO:0000313" key="2">
    <source>
        <dbReference type="EMBL" id="KIE59315.1"/>
    </source>
</evidence>
<accession>A0ABR4ZZ50</accession>
<protein>
    <recommendedName>
        <fullName evidence="4">PepSY-associated transmembrane protein</fullName>
    </recommendedName>
</protein>
<gene>
    <name evidence="2" type="ORF">A946_00965</name>
</gene>
<evidence type="ECO:0000256" key="1">
    <source>
        <dbReference type="SAM" id="Phobius"/>
    </source>
</evidence>
<dbReference type="EMBL" id="JQNX01000001">
    <property type="protein sequence ID" value="KIE59315.1"/>
    <property type="molecule type" value="Genomic_DNA"/>
</dbReference>
<keyword evidence="1" id="KW-1133">Transmembrane helix</keyword>
<keyword evidence="1" id="KW-0812">Transmembrane</keyword>
<feature type="transmembrane region" description="Helical" evidence="1">
    <location>
        <begin position="57"/>
        <end position="83"/>
    </location>
</feature>
<keyword evidence="1" id="KW-0472">Membrane</keyword>
<feature type="transmembrane region" description="Helical" evidence="1">
    <location>
        <begin position="21"/>
        <end position="42"/>
    </location>
</feature>